<dbReference type="InterPro" id="IPR036811">
    <property type="entry name" value="Ubol_cytC_Rdtase_hinge_dom_sf"/>
</dbReference>
<dbReference type="Gene3D" id="1.10.287.20">
    <property type="entry name" value="Ubiquinol-cytochrome C reductase hinge domain"/>
    <property type="match status" value="1"/>
</dbReference>
<dbReference type="AlphaFoldDB" id="A0A6G1ME17"/>
<evidence type="ECO:0000256" key="3">
    <source>
        <dbReference type="ARBA" id="ARBA00022448"/>
    </source>
</evidence>
<dbReference type="Proteomes" id="UP000472727">
    <property type="component" value="Unassembled WGS sequence"/>
</dbReference>
<evidence type="ECO:0000256" key="6">
    <source>
        <dbReference type="ARBA" id="ARBA00022982"/>
    </source>
</evidence>
<evidence type="ECO:0000313" key="16">
    <source>
        <dbReference type="Proteomes" id="UP000479691"/>
    </source>
</evidence>
<name>A0A6G1ME17_ORBOL</name>
<evidence type="ECO:0000313" key="13">
    <source>
        <dbReference type="EMBL" id="KAF3221691.1"/>
    </source>
</evidence>
<accession>A0A6G1ME17</accession>
<dbReference type="InterPro" id="IPR023184">
    <property type="entry name" value="Ubol_cytC_Rdtase_hinge_dom"/>
</dbReference>
<evidence type="ECO:0000256" key="8">
    <source>
        <dbReference type="ARBA" id="ARBA00023136"/>
    </source>
</evidence>
<dbReference type="OrthoDB" id="405848at2759"/>
<evidence type="ECO:0000256" key="2">
    <source>
        <dbReference type="ARBA" id="ARBA00006498"/>
    </source>
</evidence>
<evidence type="ECO:0000313" key="14">
    <source>
        <dbReference type="EMBL" id="KAF3225536.1"/>
    </source>
</evidence>
<evidence type="ECO:0000313" key="17">
    <source>
        <dbReference type="Proteomes" id="UP000483672"/>
    </source>
</evidence>
<dbReference type="EMBL" id="WIWT01000061">
    <property type="protein sequence ID" value="KAF3205911.1"/>
    <property type="molecule type" value="Genomic_DNA"/>
</dbReference>
<keyword evidence="8" id="KW-0472">Membrane</keyword>
<dbReference type="PANTHER" id="PTHR15336:SF0">
    <property type="entry name" value="CYTOCHROME B-C1 COMPLEX SUBUNIT 6, MITOCHONDRIAL"/>
    <property type="match status" value="1"/>
</dbReference>
<evidence type="ECO:0000256" key="4">
    <source>
        <dbReference type="ARBA" id="ARBA00022660"/>
    </source>
</evidence>
<evidence type="ECO:0000256" key="7">
    <source>
        <dbReference type="ARBA" id="ARBA00023128"/>
    </source>
</evidence>
<comment type="similarity">
    <text evidence="2">Belongs to the UQCRH/QCR6 family.</text>
</comment>
<reference evidence="15 16" key="1">
    <citation type="submission" date="2019-06" db="EMBL/GenBank/DDBJ databases">
        <authorList>
            <person name="Palmer J.M."/>
        </authorList>
    </citation>
    <scope>NUCLEOTIDE SEQUENCE [LARGE SCALE GENOMIC DNA]</scope>
    <source>
        <strain evidence="13 15">TWF106</strain>
        <strain evidence="14 17">TWF191</strain>
        <strain evidence="12">TWF679</strain>
        <strain evidence="11 16">TWF788</strain>
    </source>
</reference>
<dbReference type="Proteomes" id="UP000614610">
    <property type="component" value="Unassembled WGS sequence"/>
</dbReference>
<keyword evidence="5" id="KW-0999">Mitochondrion inner membrane</keyword>
<evidence type="ECO:0000259" key="10">
    <source>
        <dbReference type="Pfam" id="PF02320"/>
    </source>
</evidence>
<keyword evidence="6" id="KW-0249">Electron transport</keyword>
<dbReference type="EMBL" id="JAABOE010000035">
    <property type="protein sequence ID" value="KAF3180289.1"/>
    <property type="molecule type" value="Genomic_DNA"/>
</dbReference>
<dbReference type="Proteomes" id="UP000479691">
    <property type="component" value="Unassembled WGS sequence"/>
</dbReference>
<proteinExistence type="inferred from homology"/>
<dbReference type="InterPro" id="IPR003422">
    <property type="entry name" value="Cyt_b-c1_6"/>
</dbReference>
<dbReference type="EMBL" id="WIPF01000027">
    <property type="protein sequence ID" value="KAF3225536.1"/>
    <property type="molecule type" value="Genomic_DNA"/>
</dbReference>
<gene>
    <name evidence="13" type="ORF">TWF106_005976</name>
    <name evidence="14" type="ORF">TWF191_005239</name>
    <name evidence="12" type="ORF">TWF679_009092</name>
    <name evidence="11" type="ORF">TWF788_006804</name>
</gene>
<protein>
    <recommendedName>
        <fullName evidence="10">Ubiquinol-cytochrome C reductase hinge domain-containing protein</fullName>
    </recommendedName>
</protein>
<keyword evidence="4" id="KW-0679">Respiratory chain</keyword>
<dbReference type="Pfam" id="PF02320">
    <property type="entry name" value="UCR_hinge"/>
    <property type="match status" value="1"/>
</dbReference>
<sequence>MTLSQFLSDIYESFTVAEAKAEAPPAEEKEEASEEKEEEKEEAAAEEEEEEEEPEDIMPQLQEECQNSKKCAPYKHHYDECAERVQKWDDAEEGEREGKRESCVEEYFHLMHCTVSTMSSFSSPTTRPFGMFMQMGFRVGVL</sequence>
<dbReference type="GO" id="GO:0006122">
    <property type="term" value="P:mitochondrial electron transport, ubiquinol to cytochrome c"/>
    <property type="evidence" value="ECO:0007669"/>
    <property type="project" value="InterPro"/>
</dbReference>
<evidence type="ECO:0000313" key="12">
    <source>
        <dbReference type="EMBL" id="KAF3205911.1"/>
    </source>
</evidence>
<dbReference type="SUPFAM" id="SSF81531">
    <property type="entry name" value="Non-heme 11 kDa protein of cytochrome bc1 complex (Ubiquinol-cytochrome c reductase)"/>
    <property type="match status" value="1"/>
</dbReference>
<feature type="compositionally biased region" description="Acidic residues" evidence="9">
    <location>
        <begin position="28"/>
        <end position="56"/>
    </location>
</feature>
<keyword evidence="7" id="KW-0496">Mitochondrion</keyword>
<evidence type="ECO:0000256" key="1">
    <source>
        <dbReference type="ARBA" id="ARBA00004137"/>
    </source>
</evidence>
<organism evidence="11 16">
    <name type="scientific">Orbilia oligospora</name>
    <name type="common">Nematode-trapping fungus</name>
    <name type="synonym">Arthrobotrys oligospora</name>
    <dbReference type="NCBI Taxonomy" id="2813651"/>
    <lineage>
        <taxon>Eukaryota</taxon>
        <taxon>Fungi</taxon>
        <taxon>Dikarya</taxon>
        <taxon>Ascomycota</taxon>
        <taxon>Pezizomycotina</taxon>
        <taxon>Orbiliomycetes</taxon>
        <taxon>Orbiliales</taxon>
        <taxon>Orbiliaceae</taxon>
        <taxon>Orbilia</taxon>
    </lineage>
</organism>
<dbReference type="GO" id="GO:0005743">
    <property type="term" value="C:mitochondrial inner membrane"/>
    <property type="evidence" value="ECO:0007669"/>
    <property type="project" value="UniProtKB-SubCell"/>
</dbReference>
<comment type="caution">
    <text evidence="11">The sequence shown here is derived from an EMBL/GenBank/DDBJ whole genome shotgun (WGS) entry which is preliminary data.</text>
</comment>
<evidence type="ECO:0000313" key="15">
    <source>
        <dbReference type="Proteomes" id="UP000472727"/>
    </source>
</evidence>
<comment type="subcellular location">
    <subcellularLocation>
        <location evidence="1">Mitochondrion inner membrane</location>
        <topology evidence="1">Peripheral membrane protein</topology>
        <orientation evidence="1">Intermembrane side</orientation>
    </subcellularLocation>
</comment>
<dbReference type="EMBL" id="WIWS01000028">
    <property type="protein sequence ID" value="KAF3221691.1"/>
    <property type="molecule type" value="Genomic_DNA"/>
</dbReference>
<evidence type="ECO:0000256" key="9">
    <source>
        <dbReference type="SAM" id="MobiDB-lite"/>
    </source>
</evidence>
<feature type="region of interest" description="Disordered" evidence="9">
    <location>
        <begin position="15"/>
        <end position="64"/>
    </location>
</feature>
<keyword evidence="3" id="KW-0813">Transport</keyword>
<evidence type="ECO:0000256" key="5">
    <source>
        <dbReference type="ARBA" id="ARBA00022792"/>
    </source>
</evidence>
<feature type="domain" description="Ubiquinol-cytochrome C reductase hinge" evidence="10">
    <location>
        <begin position="56"/>
        <end position="114"/>
    </location>
</feature>
<dbReference type="PANTHER" id="PTHR15336">
    <property type="entry name" value="UBIQUINOL-CYTOCHROME C REDUCTASE COMPLEX 7.8 KDA PROTEIN"/>
    <property type="match status" value="1"/>
</dbReference>
<evidence type="ECO:0000313" key="11">
    <source>
        <dbReference type="EMBL" id="KAF3180289.1"/>
    </source>
</evidence>
<dbReference type="Proteomes" id="UP000483672">
    <property type="component" value="Unassembled WGS sequence"/>
</dbReference>